<evidence type="ECO:0000313" key="8">
    <source>
        <dbReference type="EMBL" id="GAQ47274.1"/>
    </source>
</evidence>
<dbReference type="Pfam" id="PF00107">
    <property type="entry name" value="ADH_zinc_N"/>
    <property type="match status" value="1"/>
</dbReference>
<dbReference type="FunFam" id="3.40.50.720:FF:000003">
    <property type="entry name" value="S-(hydroxymethyl)glutathione dehydrogenase"/>
    <property type="match status" value="1"/>
</dbReference>
<name>A0A100ITY1_ASPNG</name>
<dbReference type="VEuPathDB" id="FungiDB:ASPNIDRAFT2_46858"/>
<dbReference type="InterPro" id="IPR013149">
    <property type="entry name" value="ADH-like_C"/>
</dbReference>
<evidence type="ECO:0000259" key="7">
    <source>
        <dbReference type="SMART" id="SM00829"/>
    </source>
</evidence>
<evidence type="ECO:0000313" key="9">
    <source>
        <dbReference type="Proteomes" id="UP000068243"/>
    </source>
</evidence>
<dbReference type="VEuPathDB" id="FungiDB:M747DRAFT_281157"/>
<dbReference type="PANTHER" id="PTHR43350:SF11">
    <property type="entry name" value="ENOYL REDUCTASE (ER) DOMAIN-CONTAINING PROTEIN"/>
    <property type="match status" value="1"/>
</dbReference>
<dbReference type="Gene3D" id="3.90.180.10">
    <property type="entry name" value="Medium-chain alcohol dehydrogenases, catalytic domain"/>
    <property type="match status" value="1"/>
</dbReference>
<evidence type="ECO:0000256" key="3">
    <source>
        <dbReference type="ARBA" id="ARBA00022723"/>
    </source>
</evidence>
<evidence type="ECO:0000256" key="1">
    <source>
        <dbReference type="ARBA" id="ARBA00001947"/>
    </source>
</evidence>
<dbReference type="SUPFAM" id="SSF51735">
    <property type="entry name" value="NAD(P)-binding Rossmann-fold domains"/>
    <property type="match status" value="1"/>
</dbReference>
<feature type="domain" description="Enoyl reductase (ER)" evidence="7">
    <location>
        <begin position="12"/>
        <end position="367"/>
    </location>
</feature>
<protein>
    <submittedName>
        <fullName evidence="8">Alcohol dehydrogenase</fullName>
    </submittedName>
</protein>
<dbReference type="GO" id="GO:0016491">
    <property type="term" value="F:oxidoreductase activity"/>
    <property type="evidence" value="ECO:0007669"/>
    <property type="project" value="UniProtKB-KW"/>
</dbReference>
<dbReference type="Pfam" id="PF08240">
    <property type="entry name" value="ADH_N"/>
    <property type="match status" value="1"/>
</dbReference>
<evidence type="ECO:0000256" key="4">
    <source>
        <dbReference type="ARBA" id="ARBA00022833"/>
    </source>
</evidence>
<dbReference type="Gene3D" id="3.40.50.720">
    <property type="entry name" value="NAD(P)-binding Rossmann-like Domain"/>
    <property type="match status" value="1"/>
</dbReference>
<comment type="cofactor">
    <cofactor evidence="1 6">
        <name>Zn(2+)</name>
        <dbReference type="ChEBI" id="CHEBI:29105"/>
    </cofactor>
</comment>
<dbReference type="GO" id="GO:0008270">
    <property type="term" value="F:zinc ion binding"/>
    <property type="evidence" value="ECO:0007669"/>
    <property type="project" value="InterPro"/>
</dbReference>
<evidence type="ECO:0000256" key="5">
    <source>
        <dbReference type="ARBA" id="ARBA00023002"/>
    </source>
</evidence>
<gene>
    <name evidence="8" type="ORF">ABL_09935</name>
</gene>
<dbReference type="SUPFAM" id="SSF50129">
    <property type="entry name" value="GroES-like"/>
    <property type="match status" value="1"/>
</dbReference>
<dbReference type="PROSITE" id="PS00059">
    <property type="entry name" value="ADH_ZINC"/>
    <property type="match status" value="1"/>
</dbReference>
<dbReference type="AlphaFoldDB" id="A0A100ITY1"/>
<dbReference type="SMART" id="SM00829">
    <property type="entry name" value="PKS_ER"/>
    <property type="match status" value="1"/>
</dbReference>
<dbReference type="InterPro" id="IPR013154">
    <property type="entry name" value="ADH-like_N"/>
</dbReference>
<dbReference type="OrthoDB" id="1560166at2759"/>
<dbReference type="InterPro" id="IPR011032">
    <property type="entry name" value="GroES-like_sf"/>
</dbReference>
<dbReference type="CDD" id="cd08278">
    <property type="entry name" value="benzyl_alcohol_DH"/>
    <property type="match status" value="1"/>
</dbReference>
<dbReference type="PANTHER" id="PTHR43350">
    <property type="entry name" value="NAD-DEPENDENT ALCOHOL DEHYDROGENASE"/>
    <property type="match status" value="1"/>
</dbReference>
<keyword evidence="3 6" id="KW-0479">Metal-binding</keyword>
<dbReference type="InterPro" id="IPR020843">
    <property type="entry name" value="ER"/>
</dbReference>
<dbReference type="VEuPathDB" id="FungiDB:ATCC64974_22920"/>
<keyword evidence="4 6" id="KW-0862">Zinc</keyword>
<sequence length="370" mass="39316">MAATATALVMREVNSPLSLEDIHLNDLRSDEVLVEIHATGICHTDLSCMNGNLPASAPCVFGHEGAGVVVKTGSSITHLHADDKVLLSYAFCGDCEQCTSEHPAYCKQWVPSNFGQQRSDGSFTLSFPNGDPLRGNFFGQSSFASLAIVHASCVVKVDPECPLDRFAPLGCGFQTGAGAVMNTLDVQPGTSLAVFGAGSVGMSAIMAGKIRGARTIIAVDLNQDRLDLAKKLGATHTISGTDEDIVKQIQAICPPLGVHYAVDCTGVPAVVENAIQALGTRGKLATVGASTPGKTVKVDLFSQLVFGRQYVGCCEGDGQPEKFLPYLIEQNTNGNYPIEELIKYYPIEKYDEAISDMTTGKTLKAVLLWK</sequence>
<dbReference type="InterPro" id="IPR002328">
    <property type="entry name" value="ADH_Zn_CS"/>
</dbReference>
<dbReference type="VEuPathDB" id="FungiDB:An01g00630"/>
<reference evidence="9" key="1">
    <citation type="journal article" date="2016" name="Genome Announc.">
        <title>Draft genome sequence of Aspergillus niger strain An76.</title>
        <authorList>
            <person name="Gong W."/>
            <person name="Cheng Z."/>
            <person name="Zhang H."/>
            <person name="Liu L."/>
            <person name="Gao P."/>
            <person name="Wang L."/>
        </authorList>
    </citation>
    <scope>NUCLEOTIDE SEQUENCE [LARGE SCALE GENOMIC DNA]</scope>
    <source>
        <strain evidence="9">An76</strain>
    </source>
</reference>
<dbReference type="InterPro" id="IPR036291">
    <property type="entry name" value="NAD(P)-bd_dom_sf"/>
</dbReference>
<evidence type="ECO:0000256" key="6">
    <source>
        <dbReference type="RuleBase" id="RU361277"/>
    </source>
</evidence>
<dbReference type="EMBL" id="BCMY01000027">
    <property type="protein sequence ID" value="GAQ47274.1"/>
    <property type="molecule type" value="Genomic_DNA"/>
</dbReference>
<organism evidence="8 9">
    <name type="scientific">Aspergillus niger</name>
    <dbReference type="NCBI Taxonomy" id="5061"/>
    <lineage>
        <taxon>Eukaryota</taxon>
        <taxon>Fungi</taxon>
        <taxon>Dikarya</taxon>
        <taxon>Ascomycota</taxon>
        <taxon>Pezizomycotina</taxon>
        <taxon>Eurotiomycetes</taxon>
        <taxon>Eurotiomycetidae</taxon>
        <taxon>Eurotiales</taxon>
        <taxon>Aspergillaceae</taxon>
        <taxon>Aspergillus</taxon>
        <taxon>Aspergillus subgen. Circumdati</taxon>
    </lineage>
</organism>
<evidence type="ECO:0000256" key="2">
    <source>
        <dbReference type="ARBA" id="ARBA00008072"/>
    </source>
</evidence>
<dbReference type="Proteomes" id="UP000068243">
    <property type="component" value="Unassembled WGS sequence"/>
</dbReference>
<dbReference type="OMA" id="CHTDLSC"/>
<keyword evidence="5" id="KW-0560">Oxidoreductase</keyword>
<proteinExistence type="inferred from homology"/>
<comment type="similarity">
    <text evidence="2 6">Belongs to the zinc-containing alcohol dehydrogenase family.</text>
</comment>
<dbReference type="PaxDb" id="5061-CADANGAP00000055"/>
<accession>A0A100ITY1</accession>
<comment type="caution">
    <text evidence="8">The sequence shown here is derived from an EMBL/GenBank/DDBJ whole genome shotgun (WGS) entry which is preliminary data.</text>
</comment>